<gene>
    <name evidence="1" type="ORF">CY34DRAFT_18020</name>
</gene>
<reference evidence="1 2" key="1">
    <citation type="submission" date="2014-04" db="EMBL/GenBank/DDBJ databases">
        <authorList>
            <consortium name="DOE Joint Genome Institute"/>
            <person name="Kuo A."/>
            <person name="Ruytinx J."/>
            <person name="Rineau F."/>
            <person name="Colpaert J."/>
            <person name="Kohler A."/>
            <person name="Nagy L.G."/>
            <person name="Floudas D."/>
            <person name="Copeland A."/>
            <person name="Barry K.W."/>
            <person name="Cichocki N."/>
            <person name="Veneault-Fourrey C."/>
            <person name="LaButti K."/>
            <person name="Lindquist E.A."/>
            <person name="Lipzen A."/>
            <person name="Lundell T."/>
            <person name="Morin E."/>
            <person name="Murat C."/>
            <person name="Sun H."/>
            <person name="Tunlid A."/>
            <person name="Henrissat B."/>
            <person name="Grigoriev I.V."/>
            <person name="Hibbett D.S."/>
            <person name="Martin F."/>
            <person name="Nordberg H.P."/>
            <person name="Cantor M.N."/>
            <person name="Hua S.X."/>
        </authorList>
    </citation>
    <scope>NUCLEOTIDE SEQUENCE [LARGE SCALE GENOMIC DNA]</scope>
    <source>
        <strain evidence="1 2">UH-Slu-Lm8-n1</strain>
    </source>
</reference>
<name>A0A0D0APZ3_9AGAM</name>
<dbReference type="Proteomes" id="UP000054485">
    <property type="component" value="Unassembled WGS sequence"/>
</dbReference>
<reference evidence="2" key="2">
    <citation type="submission" date="2015-01" db="EMBL/GenBank/DDBJ databases">
        <title>Evolutionary Origins and Diversification of the Mycorrhizal Mutualists.</title>
        <authorList>
            <consortium name="DOE Joint Genome Institute"/>
            <consortium name="Mycorrhizal Genomics Consortium"/>
            <person name="Kohler A."/>
            <person name="Kuo A."/>
            <person name="Nagy L.G."/>
            <person name="Floudas D."/>
            <person name="Copeland A."/>
            <person name="Barry K.W."/>
            <person name="Cichocki N."/>
            <person name="Veneault-Fourrey C."/>
            <person name="LaButti K."/>
            <person name="Lindquist E.A."/>
            <person name="Lipzen A."/>
            <person name="Lundell T."/>
            <person name="Morin E."/>
            <person name="Murat C."/>
            <person name="Riley R."/>
            <person name="Ohm R."/>
            <person name="Sun H."/>
            <person name="Tunlid A."/>
            <person name="Henrissat B."/>
            <person name="Grigoriev I.V."/>
            <person name="Hibbett D.S."/>
            <person name="Martin F."/>
        </authorList>
    </citation>
    <scope>NUCLEOTIDE SEQUENCE [LARGE SCALE GENOMIC DNA]</scope>
    <source>
        <strain evidence="2">UH-Slu-Lm8-n1</strain>
    </source>
</reference>
<dbReference type="InParanoid" id="A0A0D0APZ3"/>
<dbReference type="AlphaFoldDB" id="A0A0D0APZ3"/>
<sequence length="110" mass="11909">MPDLHVASEAKFQDVLSVPAQFSIAPSGSLSVAALLLINLPTVLENSASAARIFFSKQSPSLQLPMDFVSRPVPPFQTASTADGSTEVEAEGCGKRRRVANTQYKDFWMH</sequence>
<keyword evidence="2" id="KW-1185">Reference proteome</keyword>
<accession>A0A0D0APZ3</accession>
<dbReference type="HOGENOM" id="CLU_2172758_0_0_1"/>
<protein>
    <submittedName>
        <fullName evidence="1">Uncharacterized protein</fullName>
    </submittedName>
</protein>
<organism evidence="1 2">
    <name type="scientific">Suillus luteus UH-Slu-Lm8-n1</name>
    <dbReference type="NCBI Taxonomy" id="930992"/>
    <lineage>
        <taxon>Eukaryota</taxon>
        <taxon>Fungi</taxon>
        <taxon>Dikarya</taxon>
        <taxon>Basidiomycota</taxon>
        <taxon>Agaricomycotina</taxon>
        <taxon>Agaricomycetes</taxon>
        <taxon>Agaricomycetidae</taxon>
        <taxon>Boletales</taxon>
        <taxon>Suillineae</taxon>
        <taxon>Suillaceae</taxon>
        <taxon>Suillus</taxon>
    </lineage>
</organism>
<dbReference type="OrthoDB" id="3341102at2759"/>
<evidence type="ECO:0000313" key="2">
    <source>
        <dbReference type="Proteomes" id="UP000054485"/>
    </source>
</evidence>
<dbReference type="EMBL" id="KN835828">
    <property type="protein sequence ID" value="KIK33998.1"/>
    <property type="molecule type" value="Genomic_DNA"/>
</dbReference>
<evidence type="ECO:0000313" key="1">
    <source>
        <dbReference type="EMBL" id="KIK33998.1"/>
    </source>
</evidence>
<proteinExistence type="predicted"/>